<reference evidence="12" key="1">
    <citation type="submission" date="2020-06" db="EMBL/GenBank/DDBJ databases">
        <title>Isolation of Planomicrobium glaciei.</title>
        <authorList>
            <person name="Malisova L."/>
            <person name="Safrankova R."/>
            <person name="Jakubu V."/>
            <person name="Spanelova P."/>
        </authorList>
    </citation>
    <scope>NUCLEOTIDE SEQUENCE [LARGE SCALE GENOMIC DNA]</scope>
    <source>
        <strain evidence="12">NRL-ATB46093</strain>
    </source>
</reference>
<evidence type="ECO:0000313" key="11">
    <source>
        <dbReference type="EMBL" id="QKX52246.1"/>
    </source>
</evidence>
<dbReference type="Gene3D" id="1.20.5.3310">
    <property type="match status" value="1"/>
</dbReference>
<evidence type="ECO:0000256" key="2">
    <source>
        <dbReference type="ARBA" id="ARBA00022448"/>
    </source>
</evidence>
<gene>
    <name evidence="9 11" type="primary">tatA</name>
    <name evidence="11" type="ORF">HF394_17620</name>
</gene>
<keyword evidence="12" id="KW-1185">Reference proteome</keyword>
<dbReference type="NCBIfam" id="NF011430">
    <property type="entry name" value="PRK14861.1"/>
    <property type="match status" value="1"/>
</dbReference>
<dbReference type="Proteomes" id="UP000509222">
    <property type="component" value="Chromosome"/>
</dbReference>
<accession>A0A7H8QE74</accession>
<evidence type="ECO:0000313" key="12">
    <source>
        <dbReference type="Proteomes" id="UP000509222"/>
    </source>
</evidence>
<keyword evidence="7 9" id="KW-0811">Translocation</keyword>
<dbReference type="GO" id="GO:0008320">
    <property type="term" value="F:protein transmembrane transporter activity"/>
    <property type="evidence" value="ECO:0007669"/>
    <property type="project" value="UniProtKB-UniRule"/>
</dbReference>
<evidence type="ECO:0000256" key="6">
    <source>
        <dbReference type="ARBA" id="ARBA00022989"/>
    </source>
</evidence>
<comment type="subunit">
    <text evidence="9">Forms a complex with TatC.</text>
</comment>
<dbReference type="PANTHER" id="PTHR42982">
    <property type="entry name" value="SEC-INDEPENDENT PROTEIN TRANSLOCASE PROTEIN TATA"/>
    <property type="match status" value="1"/>
</dbReference>
<feature type="compositionally biased region" description="Acidic residues" evidence="10">
    <location>
        <begin position="49"/>
        <end position="60"/>
    </location>
</feature>
<keyword evidence="2 9" id="KW-0813">Transport</keyword>
<dbReference type="NCBIfam" id="TIGR01411">
    <property type="entry name" value="tatAE"/>
    <property type="match status" value="1"/>
</dbReference>
<dbReference type="EMBL" id="CP051177">
    <property type="protein sequence ID" value="QKX52246.1"/>
    <property type="molecule type" value="Genomic_DNA"/>
</dbReference>
<keyword evidence="4 9" id="KW-0812">Transmembrane</keyword>
<evidence type="ECO:0000256" key="3">
    <source>
        <dbReference type="ARBA" id="ARBA00022475"/>
    </source>
</evidence>
<dbReference type="GO" id="GO:0043953">
    <property type="term" value="P:protein transport by the Tat complex"/>
    <property type="evidence" value="ECO:0007669"/>
    <property type="project" value="UniProtKB-UniRule"/>
</dbReference>
<keyword evidence="5 9" id="KW-0653">Protein transport</keyword>
<keyword evidence="3 9" id="KW-1003">Cell membrane</keyword>
<comment type="similarity">
    <text evidence="9">Belongs to the TatA/E family.</text>
</comment>
<dbReference type="HAMAP" id="MF_00236">
    <property type="entry name" value="TatA_E"/>
    <property type="match status" value="1"/>
</dbReference>
<sequence>MPNIGIPGLILILIIALIFFGPAKLPELGRAAGQTLREFKNSTKGLMDDATEDSKVDEDAEKEKMINK</sequence>
<comment type="function">
    <text evidence="9">Part of the twin-arginine translocation (Tat) system that transports large folded proteins containing a characteristic twin-arginine motif in their signal peptide across membranes. TatA could form the protein-conducting channel of the Tat system.</text>
</comment>
<feature type="region of interest" description="Disordered" evidence="10">
    <location>
        <begin position="47"/>
        <end position="68"/>
    </location>
</feature>
<evidence type="ECO:0000256" key="9">
    <source>
        <dbReference type="HAMAP-Rule" id="MF_00236"/>
    </source>
</evidence>
<keyword evidence="8 9" id="KW-0472">Membrane</keyword>
<evidence type="ECO:0000256" key="10">
    <source>
        <dbReference type="SAM" id="MobiDB-lite"/>
    </source>
</evidence>
<proteinExistence type="inferred from homology"/>
<dbReference type="InterPro" id="IPR006312">
    <property type="entry name" value="TatA/E"/>
</dbReference>
<evidence type="ECO:0000256" key="1">
    <source>
        <dbReference type="ARBA" id="ARBA00004162"/>
    </source>
</evidence>
<dbReference type="AlphaFoldDB" id="A0A7H8QE74"/>
<evidence type="ECO:0000256" key="7">
    <source>
        <dbReference type="ARBA" id="ARBA00023010"/>
    </source>
</evidence>
<keyword evidence="6 9" id="KW-1133">Transmembrane helix</keyword>
<evidence type="ECO:0000256" key="5">
    <source>
        <dbReference type="ARBA" id="ARBA00022927"/>
    </source>
</evidence>
<evidence type="ECO:0000256" key="4">
    <source>
        <dbReference type="ARBA" id="ARBA00022692"/>
    </source>
</evidence>
<dbReference type="PANTHER" id="PTHR42982:SF1">
    <property type="entry name" value="SEC-INDEPENDENT PROTEIN TRANSLOCASE PROTEIN TATA"/>
    <property type="match status" value="1"/>
</dbReference>
<dbReference type="Pfam" id="PF02416">
    <property type="entry name" value="TatA_B_E"/>
    <property type="match status" value="1"/>
</dbReference>
<organism evidence="11 12">
    <name type="scientific">Planococcus glaciei</name>
    <dbReference type="NCBI Taxonomy" id="459472"/>
    <lineage>
        <taxon>Bacteria</taxon>
        <taxon>Bacillati</taxon>
        <taxon>Bacillota</taxon>
        <taxon>Bacilli</taxon>
        <taxon>Bacillales</taxon>
        <taxon>Caryophanaceae</taxon>
        <taxon>Planococcus</taxon>
    </lineage>
</organism>
<protein>
    <recommendedName>
        <fullName evidence="9">Sec-independent protein translocase protein TatA</fullName>
    </recommendedName>
</protein>
<dbReference type="RefSeq" id="WP_176294985.1">
    <property type="nucleotide sequence ID" value="NZ_CP051177.1"/>
</dbReference>
<evidence type="ECO:0000256" key="8">
    <source>
        <dbReference type="ARBA" id="ARBA00023136"/>
    </source>
</evidence>
<dbReference type="PRINTS" id="PR01506">
    <property type="entry name" value="TATBPROTEIN"/>
</dbReference>
<dbReference type="InterPro" id="IPR003369">
    <property type="entry name" value="TatA/B/E"/>
</dbReference>
<comment type="subcellular location">
    <subcellularLocation>
        <location evidence="1 9">Cell membrane</location>
        <topology evidence="1 9">Single-pass membrane protein</topology>
    </subcellularLocation>
</comment>
<dbReference type="GO" id="GO:0033281">
    <property type="term" value="C:TAT protein transport complex"/>
    <property type="evidence" value="ECO:0007669"/>
    <property type="project" value="UniProtKB-UniRule"/>
</dbReference>
<name>A0A7H8QE74_9BACL</name>